<gene>
    <name evidence="2" type="ORF">IO89_11480</name>
</gene>
<name>A0A085BEG1_9FLAO</name>
<comment type="caution">
    <text evidence="2">The sequence shown here is derived from an EMBL/GenBank/DDBJ whole genome shotgun (WGS) entry which is preliminary data.</text>
</comment>
<evidence type="ECO:0008006" key="4">
    <source>
        <dbReference type="Google" id="ProtNLM"/>
    </source>
</evidence>
<evidence type="ECO:0000313" key="3">
    <source>
        <dbReference type="Proteomes" id="UP000028623"/>
    </source>
</evidence>
<accession>A0A085BEG1</accession>
<protein>
    <recommendedName>
        <fullName evidence="4">Lipoprotein</fullName>
    </recommendedName>
</protein>
<dbReference type="Proteomes" id="UP000028623">
    <property type="component" value="Unassembled WGS sequence"/>
</dbReference>
<reference evidence="2 3" key="1">
    <citation type="submission" date="2014-07" db="EMBL/GenBank/DDBJ databases">
        <title>Epilithonimonas lactis LMG 22401 Genome.</title>
        <authorList>
            <person name="Pipes S.E."/>
            <person name="Stropko S.J."/>
        </authorList>
    </citation>
    <scope>NUCLEOTIDE SEQUENCE [LARGE SCALE GENOMIC DNA]</scope>
    <source>
        <strain evidence="2 3">LMG 24401</strain>
    </source>
</reference>
<dbReference type="EMBL" id="JPLY01000004">
    <property type="protein sequence ID" value="KFC20856.1"/>
    <property type="molecule type" value="Genomic_DNA"/>
</dbReference>
<feature type="chain" id="PRO_5001787001" description="Lipoprotein" evidence="1">
    <location>
        <begin position="30"/>
        <end position="88"/>
    </location>
</feature>
<dbReference type="eggNOG" id="ENOG5034AKG">
    <property type="taxonomic scope" value="Bacteria"/>
</dbReference>
<feature type="signal peptide" evidence="1">
    <location>
        <begin position="1"/>
        <end position="29"/>
    </location>
</feature>
<proteinExistence type="predicted"/>
<keyword evidence="3" id="KW-1185">Reference proteome</keyword>
<evidence type="ECO:0000313" key="2">
    <source>
        <dbReference type="EMBL" id="KFC20856.1"/>
    </source>
</evidence>
<keyword evidence="1" id="KW-0732">Signal</keyword>
<organism evidence="2 3">
    <name type="scientific">Epilithonimonas lactis</name>
    <dbReference type="NCBI Taxonomy" id="421072"/>
    <lineage>
        <taxon>Bacteria</taxon>
        <taxon>Pseudomonadati</taxon>
        <taxon>Bacteroidota</taxon>
        <taxon>Flavobacteriia</taxon>
        <taxon>Flavobacteriales</taxon>
        <taxon>Weeksellaceae</taxon>
        <taxon>Chryseobacterium group</taxon>
        <taxon>Epilithonimonas</taxon>
    </lineage>
</organism>
<evidence type="ECO:0000256" key="1">
    <source>
        <dbReference type="SAM" id="SignalP"/>
    </source>
</evidence>
<sequence>MIIINLNFKNMKKSLFVAAIAAISLVACKKTDNVEAAAVDSVDATADSTVAAIDSTATATVDSVKATADSAKAEVKADEKATKDAIKK</sequence>
<dbReference type="STRING" id="421072.SAMN04488097_0171"/>
<dbReference type="AlphaFoldDB" id="A0A085BEG1"/>